<evidence type="ECO:0000256" key="2">
    <source>
        <dbReference type="ARBA" id="ARBA00022603"/>
    </source>
</evidence>
<dbReference type="RefSeq" id="WP_154727807.1">
    <property type="nucleotide sequence ID" value="NZ_SZYE01000002.1"/>
</dbReference>
<dbReference type="AlphaFoldDB" id="A0A7Z8K2F1"/>
<dbReference type="InterPro" id="IPR029063">
    <property type="entry name" value="SAM-dependent_MTases_sf"/>
</dbReference>
<sequence>MPGPGHFDAHADAYERGRPPYPPALWERLRALRLLGPGVRVVDLGAGTGQATGPMLDAGAAVLAVEPGESLAARLRRRWPAAEVVPRTAEDADLAPGAFDLAVAATAVHWFDLGVVLPDVHRALAPGGHLAVWRNAYGDPEAPVTPFRERVDRIVARRGPRPPRPGPGELDDAGWAEVLAGGGLFEVVHRDRFRWAVDLDAGQVRDLFATFSDWTPDEAEAAARAATDLGGTVREHYVTPLIVLRRLA</sequence>
<accession>A0A7Z8K2F1</accession>
<dbReference type="PANTHER" id="PTHR44942">
    <property type="entry name" value="METHYLTRANSF_11 DOMAIN-CONTAINING PROTEIN"/>
    <property type="match status" value="1"/>
</dbReference>
<dbReference type="InterPro" id="IPR051052">
    <property type="entry name" value="Diverse_substrate_MTase"/>
</dbReference>
<organism evidence="5 6">
    <name type="scientific">Cellulomonas hominis</name>
    <dbReference type="NCBI Taxonomy" id="156981"/>
    <lineage>
        <taxon>Bacteria</taxon>
        <taxon>Bacillati</taxon>
        <taxon>Actinomycetota</taxon>
        <taxon>Actinomycetes</taxon>
        <taxon>Micrococcales</taxon>
        <taxon>Cellulomonadaceae</taxon>
        <taxon>Cellulomonas</taxon>
    </lineage>
</organism>
<dbReference type="Proteomes" id="UP000308121">
    <property type="component" value="Unassembled WGS sequence"/>
</dbReference>
<gene>
    <name evidence="5" type="ORF">FA014_00760</name>
</gene>
<evidence type="ECO:0000256" key="3">
    <source>
        <dbReference type="ARBA" id="ARBA00022679"/>
    </source>
</evidence>
<dbReference type="SUPFAM" id="SSF53335">
    <property type="entry name" value="S-adenosyl-L-methionine-dependent methyltransferases"/>
    <property type="match status" value="1"/>
</dbReference>
<dbReference type="GO" id="GO:0032259">
    <property type="term" value="P:methylation"/>
    <property type="evidence" value="ECO:0007669"/>
    <property type="project" value="UniProtKB-KW"/>
</dbReference>
<dbReference type="EMBL" id="SZYE01000002">
    <property type="protein sequence ID" value="TKR27402.1"/>
    <property type="molecule type" value="Genomic_DNA"/>
</dbReference>
<keyword evidence="3 5" id="KW-0808">Transferase</keyword>
<dbReference type="Gene3D" id="3.40.50.150">
    <property type="entry name" value="Vaccinia Virus protein VP39"/>
    <property type="match status" value="1"/>
</dbReference>
<dbReference type="OrthoDB" id="9797252at2"/>
<keyword evidence="2 5" id="KW-0489">Methyltransferase</keyword>
<name>A0A7Z8K2F1_9CELL</name>
<proteinExistence type="inferred from homology"/>
<evidence type="ECO:0000256" key="1">
    <source>
        <dbReference type="ARBA" id="ARBA00008361"/>
    </source>
</evidence>
<evidence type="ECO:0000259" key="4">
    <source>
        <dbReference type="Pfam" id="PF08241"/>
    </source>
</evidence>
<dbReference type="CDD" id="cd02440">
    <property type="entry name" value="AdoMet_MTases"/>
    <property type="match status" value="1"/>
</dbReference>
<comment type="caution">
    <text evidence="5">The sequence shown here is derived from an EMBL/GenBank/DDBJ whole genome shotgun (WGS) entry which is preliminary data.</text>
</comment>
<comment type="similarity">
    <text evidence="1">Belongs to the methyltransferase superfamily.</text>
</comment>
<feature type="domain" description="Methyltransferase type 11" evidence="4">
    <location>
        <begin position="42"/>
        <end position="131"/>
    </location>
</feature>
<reference evidence="5 6" key="1">
    <citation type="submission" date="2019-05" db="EMBL/GenBank/DDBJ databases">
        <title>Genome sequence of Cellulomonas hominis strain CS1.</title>
        <authorList>
            <person name="Belmont J."/>
            <person name="Maclea K.S."/>
        </authorList>
    </citation>
    <scope>NUCLEOTIDE SEQUENCE [LARGE SCALE GENOMIC DNA]</scope>
    <source>
        <strain evidence="5 6">CS1</strain>
    </source>
</reference>
<dbReference type="GO" id="GO:0008757">
    <property type="term" value="F:S-adenosylmethionine-dependent methyltransferase activity"/>
    <property type="evidence" value="ECO:0007669"/>
    <property type="project" value="InterPro"/>
</dbReference>
<evidence type="ECO:0000313" key="6">
    <source>
        <dbReference type="Proteomes" id="UP000308121"/>
    </source>
</evidence>
<evidence type="ECO:0000313" key="5">
    <source>
        <dbReference type="EMBL" id="TKR27402.1"/>
    </source>
</evidence>
<dbReference type="Pfam" id="PF08241">
    <property type="entry name" value="Methyltransf_11"/>
    <property type="match status" value="1"/>
</dbReference>
<dbReference type="InterPro" id="IPR013216">
    <property type="entry name" value="Methyltransf_11"/>
</dbReference>
<protein>
    <submittedName>
        <fullName evidence="5">Class I SAM-dependent methyltransferase</fullName>
    </submittedName>
</protein>
<dbReference type="PANTHER" id="PTHR44942:SF4">
    <property type="entry name" value="METHYLTRANSFERASE TYPE 11 DOMAIN-CONTAINING PROTEIN"/>
    <property type="match status" value="1"/>
</dbReference>